<evidence type="ECO:0000313" key="4">
    <source>
        <dbReference type="Proteomes" id="UP000472275"/>
    </source>
</evidence>
<dbReference type="SMART" id="SM00409">
    <property type="entry name" value="IG"/>
    <property type="match status" value="1"/>
</dbReference>
<dbReference type="InterPro" id="IPR003599">
    <property type="entry name" value="Ig_sub"/>
</dbReference>
<keyword evidence="4" id="KW-1185">Reference proteome</keyword>
<dbReference type="Gene3D" id="2.60.40.10">
    <property type="entry name" value="Immunoglobulins"/>
    <property type="match status" value="1"/>
</dbReference>
<dbReference type="InterPro" id="IPR013783">
    <property type="entry name" value="Ig-like_fold"/>
</dbReference>
<evidence type="ECO:0000259" key="2">
    <source>
        <dbReference type="PROSITE" id="PS50835"/>
    </source>
</evidence>
<reference evidence="3" key="2">
    <citation type="submission" date="2025-09" db="UniProtKB">
        <authorList>
            <consortium name="Ensembl"/>
        </authorList>
    </citation>
    <scope>IDENTIFICATION</scope>
</reference>
<dbReference type="InParanoid" id="A0A663F3R5"/>
<dbReference type="PROSITE" id="PS50835">
    <property type="entry name" value="IG_LIKE"/>
    <property type="match status" value="1"/>
</dbReference>
<name>A0A663F3R5_AQUCH</name>
<dbReference type="AlphaFoldDB" id="A0A663F3R5"/>
<feature type="domain" description="Ig-like" evidence="2">
    <location>
        <begin position="14"/>
        <end position="112"/>
    </location>
</feature>
<dbReference type="Pfam" id="PF07679">
    <property type="entry name" value="I-set"/>
    <property type="match status" value="1"/>
</dbReference>
<dbReference type="InterPro" id="IPR036179">
    <property type="entry name" value="Ig-like_dom_sf"/>
</dbReference>
<dbReference type="SUPFAM" id="SSF48726">
    <property type="entry name" value="Immunoglobulin"/>
    <property type="match status" value="1"/>
</dbReference>
<dbReference type="Proteomes" id="UP000472275">
    <property type="component" value="Chromosome 8"/>
</dbReference>
<dbReference type="InterPro" id="IPR013098">
    <property type="entry name" value="Ig_I-set"/>
</dbReference>
<organism evidence="3 4">
    <name type="scientific">Aquila chrysaetos chrysaetos</name>
    <dbReference type="NCBI Taxonomy" id="223781"/>
    <lineage>
        <taxon>Eukaryota</taxon>
        <taxon>Metazoa</taxon>
        <taxon>Chordata</taxon>
        <taxon>Craniata</taxon>
        <taxon>Vertebrata</taxon>
        <taxon>Euteleostomi</taxon>
        <taxon>Archelosauria</taxon>
        <taxon>Archosauria</taxon>
        <taxon>Dinosauria</taxon>
        <taxon>Saurischia</taxon>
        <taxon>Theropoda</taxon>
        <taxon>Coelurosauria</taxon>
        <taxon>Aves</taxon>
        <taxon>Neognathae</taxon>
        <taxon>Neoaves</taxon>
        <taxon>Telluraves</taxon>
        <taxon>Accipitrimorphae</taxon>
        <taxon>Accipitriformes</taxon>
        <taxon>Accipitridae</taxon>
        <taxon>Accipitrinae</taxon>
        <taxon>Aquila</taxon>
    </lineage>
</organism>
<accession>A0A663F3R5</accession>
<evidence type="ECO:0000313" key="3">
    <source>
        <dbReference type="Ensembl" id="ENSACCP00020019219.1"/>
    </source>
</evidence>
<feature type="compositionally biased region" description="Low complexity" evidence="1">
    <location>
        <begin position="157"/>
        <end position="173"/>
    </location>
</feature>
<feature type="region of interest" description="Disordered" evidence="1">
    <location>
        <begin position="131"/>
        <end position="188"/>
    </location>
</feature>
<dbReference type="GeneTree" id="ENSGT00980000202317"/>
<evidence type="ECO:0000256" key="1">
    <source>
        <dbReference type="SAM" id="MobiDB-lite"/>
    </source>
</evidence>
<protein>
    <recommendedName>
        <fullName evidence="2">Ig-like domain-containing protein</fullName>
    </recommendedName>
</protein>
<reference evidence="3" key="1">
    <citation type="submission" date="2025-08" db="UniProtKB">
        <authorList>
            <consortium name="Ensembl"/>
        </authorList>
    </citation>
    <scope>IDENTIFICATION</scope>
</reference>
<proteinExistence type="predicted"/>
<dbReference type="Ensembl" id="ENSACCT00020020064.1">
    <property type="protein sequence ID" value="ENSACCP00020019219.1"/>
    <property type="gene ID" value="ENSACCG00020013217.1"/>
</dbReference>
<dbReference type="InterPro" id="IPR007110">
    <property type="entry name" value="Ig-like_dom"/>
</dbReference>
<feature type="compositionally biased region" description="Basic residues" evidence="1">
    <location>
        <begin position="178"/>
        <end position="188"/>
    </location>
</feature>
<sequence length="188" mass="19313">MMGSSFSMAASIQPGAATRNGKRSEVAVLEGSEARLACRQRGGGGPDLGAAVAWYDAKEREVTPGLAKYWLERGEAWVNLTIRDAEWPGDGGIYRCAAANAVGSASLPVRLRVDRESWEGWGGGPLGWAFGVAGPGAQEPIGVPEDAETAASRDDGAAAPAPEDPAAPGAAAGNGTHGARRRLSHPPQ</sequence>